<keyword evidence="5 9" id="KW-0378">Hydrolase</keyword>
<dbReference type="PANTHER" id="PTHR47992">
    <property type="entry name" value="PROTEIN PHOSPHATASE"/>
    <property type="match status" value="1"/>
</dbReference>
<evidence type="ECO:0000256" key="2">
    <source>
        <dbReference type="ARBA" id="ARBA00001946"/>
    </source>
</evidence>
<gene>
    <name evidence="12" type="primary">Os01g0656200_1</name>
    <name evidence="12" type="ORF">CK203_078718</name>
</gene>
<feature type="region of interest" description="Disordered" evidence="10">
    <location>
        <begin position="1"/>
        <end position="33"/>
    </location>
</feature>
<reference evidence="12 13" key="1">
    <citation type="journal article" date="2018" name="PLoS Genet.">
        <title>Population sequencing reveals clonal diversity and ancestral inbreeding in the grapevine cultivar Chardonnay.</title>
        <authorList>
            <person name="Roach M.J."/>
            <person name="Johnson D.L."/>
            <person name="Bohlmann J."/>
            <person name="van Vuuren H.J."/>
            <person name="Jones S.J."/>
            <person name="Pretorius I.S."/>
            <person name="Schmidt S.A."/>
            <person name="Borneman A.R."/>
        </authorList>
    </citation>
    <scope>NUCLEOTIDE SEQUENCE [LARGE SCALE GENOMIC DNA]</scope>
    <source>
        <strain evidence="13">cv. Chardonnay</strain>
        <tissue evidence="12">Leaf</tissue>
    </source>
</reference>
<evidence type="ECO:0000256" key="6">
    <source>
        <dbReference type="ARBA" id="ARBA00022842"/>
    </source>
</evidence>
<evidence type="ECO:0000256" key="3">
    <source>
        <dbReference type="ARBA" id="ARBA00013081"/>
    </source>
</evidence>
<name>A0A438E5T1_VITVI</name>
<feature type="domain" description="PPM-type phosphatase" evidence="11">
    <location>
        <begin position="76"/>
        <end position="349"/>
    </location>
</feature>
<sequence>MQKSHTNMNKVTYSDSSNGAEGRSKIDSGAVKLNSELSPSDSFSMEFSKQADGLVFHGSNSKGGDEADKRSSTCIPHGSVSVIGRRRAMEDTLTVAPGELELYDFYAVYDGHGGDQVAHACRNRLHKLVAKEVEHRRDGEGGIHWENVMAASFSKMDEEINVEASEMADRSASSLLRSMGSTAVVVVVGAEKLVIANCGDSRAVLCCNGVAVPLSRDHKPDRPDERERVEAAGGNVINWDGFRVLGVLSISRSIGDYFLRPYVISEPEVTVWERKESDEFLVIATDGLWDVVTNELACKLVKRYLSGKIRRRFSEGTNASCAMEAASILTELAMARGSKDNISVIVVQLKKHHCHGSLKKPNRSSP</sequence>
<dbReference type="FunFam" id="3.60.40.10:FF:000247">
    <property type="entry name" value="Uncharacterized protein"/>
    <property type="match status" value="1"/>
</dbReference>
<comment type="cofactor">
    <cofactor evidence="1">
        <name>Mn(2+)</name>
        <dbReference type="ChEBI" id="CHEBI:29035"/>
    </cofactor>
</comment>
<evidence type="ECO:0000256" key="9">
    <source>
        <dbReference type="RuleBase" id="RU003465"/>
    </source>
</evidence>
<dbReference type="CDD" id="cd00143">
    <property type="entry name" value="PP2Cc"/>
    <property type="match status" value="1"/>
</dbReference>
<dbReference type="GO" id="GO:0004722">
    <property type="term" value="F:protein serine/threonine phosphatase activity"/>
    <property type="evidence" value="ECO:0007669"/>
    <property type="project" value="UniProtKB-EC"/>
</dbReference>
<dbReference type="KEGG" id="vvi:100241034"/>
<dbReference type="InterPro" id="IPR015655">
    <property type="entry name" value="PP2C"/>
</dbReference>
<dbReference type="SMART" id="SM00331">
    <property type="entry name" value="PP2C_SIG"/>
    <property type="match status" value="1"/>
</dbReference>
<dbReference type="InterPro" id="IPR000222">
    <property type="entry name" value="PP2C_BS"/>
</dbReference>
<dbReference type="Proteomes" id="UP000288805">
    <property type="component" value="Unassembled WGS sequence"/>
</dbReference>
<evidence type="ECO:0000259" key="11">
    <source>
        <dbReference type="PROSITE" id="PS51746"/>
    </source>
</evidence>
<dbReference type="SUPFAM" id="SSF81606">
    <property type="entry name" value="PP2C-like"/>
    <property type="match status" value="1"/>
</dbReference>
<dbReference type="EC" id="3.1.3.16" evidence="3"/>
<comment type="caution">
    <text evidence="12">The sequence shown here is derived from an EMBL/GenBank/DDBJ whole genome shotgun (WGS) entry which is preliminary data.</text>
</comment>
<dbReference type="GO" id="GO:0046872">
    <property type="term" value="F:metal ion binding"/>
    <property type="evidence" value="ECO:0007669"/>
    <property type="project" value="UniProtKB-KW"/>
</dbReference>
<dbReference type="SMART" id="SM00332">
    <property type="entry name" value="PP2Cc"/>
    <property type="match status" value="1"/>
</dbReference>
<evidence type="ECO:0000256" key="1">
    <source>
        <dbReference type="ARBA" id="ARBA00001936"/>
    </source>
</evidence>
<dbReference type="Gene3D" id="3.60.40.10">
    <property type="entry name" value="PPM-type phosphatase domain"/>
    <property type="match status" value="1"/>
</dbReference>
<evidence type="ECO:0000313" key="12">
    <source>
        <dbReference type="EMBL" id="RVW43137.1"/>
    </source>
</evidence>
<evidence type="ECO:0000313" key="13">
    <source>
        <dbReference type="Proteomes" id="UP000288805"/>
    </source>
</evidence>
<evidence type="ECO:0000256" key="5">
    <source>
        <dbReference type="ARBA" id="ARBA00022801"/>
    </source>
</evidence>
<dbReference type="EMBL" id="QGNW01001385">
    <property type="protein sequence ID" value="RVW43137.1"/>
    <property type="molecule type" value="Genomic_DNA"/>
</dbReference>
<protein>
    <recommendedName>
        <fullName evidence="3">protein-serine/threonine phosphatase</fullName>
        <ecNumber evidence="3">3.1.3.16</ecNumber>
    </recommendedName>
</protein>
<dbReference type="AlphaFoldDB" id="A0A438E5T1"/>
<dbReference type="InterPro" id="IPR001932">
    <property type="entry name" value="PPM-type_phosphatase-like_dom"/>
</dbReference>
<comment type="similarity">
    <text evidence="9">Belongs to the PP2C family.</text>
</comment>
<evidence type="ECO:0000256" key="7">
    <source>
        <dbReference type="ARBA" id="ARBA00022912"/>
    </source>
</evidence>
<dbReference type="InterPro" id="IPR036457">
    <property type="entry name" value="PPM-type-like_dom_sf"/>
</dbReference>
<proteinExistence type="inferred from homology"/>
<evidence type="ECO:0000256" key="4">
    <source>
        <dbReference type="ARBA" id="ARBA00022723"/>
    </source>
</evidence>
<organism evidence="12 13">
    <name type="scientific">Vitis vinifera</name>
    <name type="common">Grape</name>
    <dbReference type="NCBI Taxonomy" id="29760"/>
    <lineage>
        <taxon>Eukaryota</taxon>
        <taxon>Viridiplantae</taxon>
        <taxon>Streptophyta</taxon>
        <taxon>Embryophyta</taxon>
        <taxon>Tracheophyta</taxon>
        <taxon>Spermatophyta</taxon>
        <taxon>Magnoliopsida</taxon>
        <taxon>eudicotyledons</taxon>
        <taxon>Gunneridae</taxon>
        <taxon>Pentapetalae</taxon>
        <taxon>rosids</taxon>
        <taxon>Vitales</taxon>
        <taxon>Vitaceae</taxon>
        <taxon>Viteae</taxon>
        <taxon>Vitis</taxon>
    </lineage>
</organism>
<dbReference type="OrthoDB" id="10264738at2759"/>
<dbReference type="Pfam" id="PF00481">
    <property type="entry name" value="PP2C"/>
    <property type="match status" value="1"/>
</dbReference>
<dbReference type="PROSITE" id="PS01032">
    <property type="entry name" value="PPM_1"/>
    <property type="match status" value="1"/>
</dbReference>
<keyword evidence="4" id="KW-0479">Metal-binding</keyword>
<comment type="cofactor">
    <cofactor evidence="2">
        <name>Mg(2+)</name>
        <dbReference type="ChEBI" id="CHEBI:18420"/>
    </cofactor>
</comment>
<keyword evidence="7 9" id="KW-0904">Protein phosphatase</keyword>
<keyword evidence="6" id="KW-0460">Magnesium</keyword>
<accession>A0A438E5T1</accession>
<feature type="compositionally biased region" description="Polar residues" evidence="10">
    <location>
        <begin position="1"/>
        <end position="19"/>
    </location>
</feature>
<evidence type="ECO:0000256" key="8">
    <source>
        <dbReference type="ARBA" id="ARBA00023211"/>
    </source>
</evidence>
<keyword evidence="8" id="KW-0464">Manganese</keyword>
<dbReference type="PROSITE" id="PS51746">
    <property type="entry name" value="PPM_2"/>
    <property type="match status" value="1"/>
</dbReference>
<evidence type="ECO:0000256" key="10">
    <source>
        <dbReference type="SAM" id="MobiDB-lite"/>
    </source>
</evidence>